<dbReference type="PANTHER" id="PTHR11679">
    <property type="entry name" value="VESICLE PROTEIN SORTING-ASSOCIATED"/>
    <property type="match status" value="1"/>
</dbReference>
<feature type="compositionally biased region" description="Basic residues" evidence="2">
    <location>
        <begin position="704"/>
        <end position="721"/>
    </location>
</feature>
<proteinExistence type="inferred from homology"/>
<dbReference type="InterPro" id="IPR043127">
    <property type="entry name" value="Sec-1-like_dom3a"/>
</dbReference>
<dbReference type="Gene3D" id="3.40.50.1910">
    <property type="match status" value="1"/>
</dbReference>
<dbReference type="InterPro" id="IPR036045">
    <property type="entry name" value="Sec1-like_sf"/>
</dbReference>
<evidence type="ECO:0000256" key="1">
    <source>
        <dbReference type="ARBA" id="ARBA00009884"/>
    </source>
</evidence>
<dbReference type="SUPFAM" id="SSF56815">
    <property type="entry name" value="Sec1/munc18-like (SM) proteins"/>
    <property type="match status" value="1"/>
</dbReference>
<protein>
    <recommendedName>
        <fullName evidence="5">Protein transport protein SEC1</fullName>
    </recommendedName>
</protein>
<dbReference type="Proteomes" id="UP000019375">
    <property type="component" value="Unassembled WGS sequence"/>
</dbReference>
<dbReference type="GO" id="GO:0016192">
    <property type="term" value="P:vesicle-mediated transport"/>
    <property type="evidence" value="ECO:0007669"/>
    <property type="project" value="InterPro"/>
</dbReference>
<evidence type="ECO:0000256" key="2">
    <source>
        <dbReference type="SAM" id="MobiDB-lite"/>
    </source>
</evidence>
<dbReference type="Pfam" id="PF00995">
    <property type="entry name" value="Sec1"/>
    <property type="match status" value="1"/>
</dbReference>
<organism evidence="3 4">
    <name type="scientific">Zygosaccharomyces bailii (strain CLIB 213 / ATCC 58445 / CBS 680 / BCRC 21525 / NBRC 1098 / NCYC 1416 / NRRL Y-2227)</name>
    <dbReference type="NCBI Taxonomy" id="1333698"/>
    <lineage>
        <taxon>Eukaryota</taxon>
        <taxon>Fungi</taxon>
        <taxon>Dikarya</taxon>
        <taxon>Ascomycota</taxon>
        <taxon>Saccharomycotina</taxon>
        <taxon>Saccharomycetes</taxon>
        <taxon>Saccharomycetales</taxon>
        <taxon>Saccharomycetaceae</taxon>
        <taxon>Zygosaccharomyces</taxon>
    </lineage>
</organism>
<evidence type="ECO:0000313" key="3">
    <source>
        <dbReference type="EMBL" id="CDF89230.1"/>
    </source>
</evidence>
<dbReference type="PIRSF" id="PIRSF005715">
    <property type="entry name" value="VPS45_Sec1"/>
    <property type="match status" value="1"/>
</dbReference>
<dbReference type="Gene3D" id="3.40.50.2060">
    <property type="match status" value="1"/>
</dbReference>
<feature type="compositionally biased region" description="Polar residues" evidence="2">
    <location>
        <begin position="678"/>
        <end position="694"/>
    </location>
</feature>
<dbReference type="Gene3D" id="3.90.830.10">
    <property type="entry name" value="Syntaxin Binding Protein 1, Chain A, domain 2"/>
    <property type="match status" value="1"/>
</dbReference>
<name>A0A8J2T6J9_ZYGB2</name>
<evidence type="ECO:0000313" key="4">
    <source>
        <dbReference type="Proteomes" id="UP000019375"/>
    </source>
</evidence>
<feature type="region of interest" description="Disordered" evidence="2">
    <location>
        <begin position="665"/>
        <end position="721"/>
    </location>
</feature>
<dbReference type="EMBL" id="HG316456">
    <property type="protein sequence ID" value="CDF89230.1"/>
    <property type="molecule type" value="Genomic_DNA"/>
</dbReference>
<sequence length="721" mass="82897">MSDLIELQRANLLSLLSEIETPHNVKFLVIDSEVERFLSFLFVNPGDLLRHVTAVDRIDSPHRKGQPSVEVIYLLKPNKYNINCIDVDFRLRPPKYRRSHVRFLPGTGPEMVDYFKSKRYIPQYLATIKEVELSFIPKETQFFLTMDIDRPLQLFFNKQCINLIDRTIKRTIHSLLNLCVVTGEYPIIRYSQPQTNEEKLTPATLLAKRIAFEFQTTLDNYAREHQEYPPPSQRPRAVCLITDRCLDLFSPVLHDFTYRSMVYDLVSDVDPSTDIYHYTAENEKGEQEEKSSKLLDLLDPDWQELKNQHIVDANEYLSGRIKEMIAKNPLLVDRSNVKTTTDLLSVVAHLKDFDEERRRIILHKTLIETCLQANQERKLAESADVEQNLAGFGLDIDGEKVKNITYNLLEILSMKESNVIDKIRQIIIYALYRGGIIEQDFVKLLAFIGIESNHDFFSHFMLLFKNFDQVGFQLIKQEPKAKPYKKQWFHDPIVKDPSVYNTSRFIPAVGNILSKIIANPLLLSEEFFPYVKDKPIELLEEEEGSGYTAAANGSASLRNPRHKAAWTKNNTNPKRAPRQRFFYYIIGGVTQSEIKAVYEQAELKNRDVFLGSDGIITPLSFMKSIENLTSERKNLQLKDDEAEKEKPPDFMLDVFTPVAPPVSHVQYLPKKQPPHSAPASTQSGKPGQSASSESAGDEKAPGKEKKKRSKFSKLLKPNKKK</sequence>
<comment type="similarity">
    <text evidence="1">Belongs to the STXBP/unc-18/SEC1 family.</text>
</comment>
<dbReference type="OrthoDB" id="2228at2759"/>
<dbReference type="Gene3D" id="1.25.40.60">
    <property type="match status" value="1"/>
</dbReference>
<keyword evidence="4" id="KW-1185">Reference proteome</keyword>
<gene>
    <name evidence="3" type="ORF">BN860_12288g</name>
</gene>
<dbReference type="InterPro" id="IPR001619">
    <property type="entry name" value="Sec1-like"/>
</dbReference>
<accession>A0A8J2T6J9</accession>
<dbReference type="AlphaFoldDB" id="A0A8J2T6J9"/>
<dbReference type="InterPro" id="IPR043154">
    <property type="entry name" value="Sec-1-like_dom1"/>
</dbReference>
<dbReference type="InterPro" id="IPR027482">
    <property type="entry name" value="Sec1-like_dom2"/>
</dbReference>
<reference evidence="4" key="1">
    <citation type="journal article" date="2013" name="Genome Announc.">
        <title>Genome sequence of the food spoilage yeast Zygosaccharomyces bailii CLIB 213(T).</title>
        <authorList>
            <person name="Galeote V."/>
            <person name="Bigey F."/>
            <person name="Devillers H."/>
            <person name="Neuveglise C."/>
            <person name="Dequin S."/>
        </authorList>
    </citation>
    <scope>NUCLEOTIDE SEQUENCE [LARGE SCALE GENOMIC DNA]</scope>
    <source>
        <strain evidence="4">CLIB 213 / ATCC 58445 / CBS 680 / CCRC 21525 / NBRC 1098 / NCYC 1416 / NRRL Y-2227</strain>
    </source>
</reference>
<evidence type="ECO:0008006" key="5">
    <source>
        <dbReference type="Google" id="ProtNLM"/>
    </source>
</evidence>